<dbReference type="AlphaFoldDB" id="A0A4V2Z3Y5"/>
<comment type="caution">
    <text evidence="1">The sequence shown here is derived from an EMBL/GenBank/DDBJ whole genome shotgun (WGS) entry which is preliminary data.</text>
</comment>
<evidence type="ECO:0008006" key="3">
    <source>
        <dbReference type="Google" id="ProtNLM"/>
    </source>
</evidence>
<dbReference type="RefSeq" id="WP_131959102.1">
    <property type="nucleotide sequence ID" value="NZ_SMFL01000005.1"/>
</dbReference>
<proteinExistence type="predicted"/>
<organism evidence="1 2">
    <name type="scientific">Dyadobacter psychrotolerans</name>
    <dbReference type="NCBI Taxonomy" id="2541721"/>
    <lineage>
        <taxon>Bacteria</taxon>
        <taxon>Pseudomonadati</taxon>
        <taxon>Bacteroidota</taxon>
        <taxon>Cytophagia</taxon>
        <taxon>Cytophagales</taxon>
        <taxon>Spirosomataceae</taxon>
        <taxon>Dyadobacter</taxon>
    </lineage>
</organism>
<protein>
    <recommendedName>
        <fullName evidence="3">Bacteriocin-protection protein</fullName>
    </recommendedName>
</protein>
<dbReference type="EMBL" id="SMFL01000005">
    <property type="protein sequence ID" value="TDE14518.1"/>
    <property type="molecule type" value="Genomic_DNA"/>
</dbReference>
<evidence type="ECO:0000313" key="2">
    <source>
        <dbReference type="Proteomes" id="UP000294850"/>
    </source>
</evidence>
<evidence type="ECO:0000313" key="1">
    <source>
        <dbReference type="EMBL" id="TDE14518.1"/>
    </source>
</evidence>
<gene>
    <name evidence="1" type="ORF">E0F88_15070</name>
</gene>
<keyword evidence="2" id="KW-1185">Reference proteome</keyword>
<dbReference type="Proteomes" id="UP000294850">
    <property type="component" value="Unassembled WGS sequence"/>
</dbReference>
<name>A0A4V2Z3Y5_9BACT</name>
<dbReference type="Pfam" id="PF13376">
    <property type="entry name" value="OmdA"/>
    <property type="match status" value="1"/>
</dbReference>
<sequence length="188" mass="22145">MATITITEVIFPKSRQEWRDWLSSYFDTAKEVWVAIPKKDKPMGYNDIIEEALCFNWIDSTLKTLDENHTVQRMSPRKTKGNFSQLNIERIWLILEQNLVHPQFEQNLQAVADTTFIYPDDIMTAIKHNEQARKYFNSFPEPYRRLRIASIEVARGDKALFEKRLAAFIKKTAQNKRMTASAGMEKYY</sequence>
<accession>A0A4V2Z3Y5</accession>
<reference evidence="1 2" key="1">
    <citation type="submission" date="2019-03" db="EMBL/GenBank/DDBJ databases">
        <title>Dyadobacter AR-3-6 sp. nov., isolated from arctic soil.</title>
        <authorList>
            <person name="Chaudhary D.K."/>
        </authorList>
    </citation>
    <scope>NUCLEOTIDE SEQUENCE [LARGE SCALE GENOMIC DNA]</scope>
    <source>
        <strain evidence="1 2">AR-3-6</strain>
    </source>
</reference>
<dbReference type="OrthoDB" id="9796999at2"/>